<proteinExistence type="inferred from homology"/>
<dbReference type="Gene3D" id="3.30.2160.10">
    <property type="entry name" value="Hect, E3 ligase catalytic domain"/>
    <property type="match status" value="1"/>
</dbReference>
<dbReference type="CDD" id="cd00078">
    <property type="entry name" value="HECTc"/>
    <property type="match status" value="1"/>
</dbReference>
<feature type="domain" description="HECT" evidence="14">
    <location>
        <begin position="2906"/>
        <end position="3242"/>
    </location>
</feature>
<dbReference type="FunFam" id="3.30.2160.10:FF:000001">
    <property type="entry name" value="E3 ubiquitin-protein ligase NEDD4-like"/>
    <property type="match status" value="1"/>
</dbReference>
<dbReference type="GO" id="GO:0051028">
    <property type="term" value="P:mRNA transport"/>
    <property type="evidence" value="ECO:0007669"/>
    <property type="project" value="UniProtKB-KW"/>
</dbReference>
<protein>
    <recommendedName>
        <fullName evidence="4">HECT-type E3 ubiquitin transferase</fullName>
        <ecNumber evidence="4">2.3.2.26</ecNumber>
    </recommendedName>
    <alternativeName>
        <fullName evidence="11">HECT-type E3 ubiquitin transferase TOM1</fullName>
    </alternativeName>
</protein>
<evidence type="ECO:0000256" key="2">
    <source>
        <dbReference type="ARBA" id="ARBA00004123"/>
    </source>
</evidence>
<dbReference type="Pfam" id="PF06025">
    <property type="entry name" value="DUF913"/>
    <property type="match status" value="1"/>
</dbReference>
<keyword evidence="7 12" id="KW-0833">Ubl conjugation pathway</keyword>
<comment type="pathway">
    <text evidence="3">Protein modification; protein ubiquitination.</text>
</comment>
<dbReference type="GO" id="GO:0005737">
    <property type="term" value="C:cytoplasm"/>
    <property type="evidence" value="ECO:0007669"/>
    <property type="project" value="TreeGrafter"/>
</dbReference>
<dbReference type="GO" id="GO:0006511">
    <property type="term" value="P:ubiquitin-dependent protein catabolic process"/>
    <property type="evidence" value="ECO:0007669"/>
    <property type="project" value="TreeGrafter"/>
</dbReference>
<dbReference type="FunFam" id="3.30.2410.10:FF:000004">
    <property type="entry name" value="E3 ubiquitin-protein ligase HUWE1, variant"/>
    <property type="match status" value="1"/>
</dbReference>
<name>Q6CWS8_KLULA</name>
<dbReference type="PANTHER" id="PTHR11254">
    <property type="entry name" value="HECT DOMAIN UBIQUITIN-PROTEIN LIGASE"/>
    <property type="match status" value="1"/>
</dbReference>
<dbReference type="InterPro" id="IPR010309">
    <property type="entry name" value="E3_Ub_ligase_DUF908"/>
</dbReference>
<dbReference type="SUPFAM" id="SSF56204">
    <property type="entry name" value="Hect, E3 ligase catalytic domain"/>
    <property type="match status" value="1"/>
</dbReference>
<feature type="compositionally biased region" description="Acidic residues" evidence="13">
    <location>
        <begin position="1910"/>
        <end position="1922"/>
    </location>
</feature>
<evidence type="ECO:0000256" key="5">
    <source>
        <dbReference type="ARBA" id="ARBA00022448"/>
    </source>
</evidence>
<dbReference type="UniPathway" id="UPA00143"/>
<dbReference type="InterPro" id="IPR035983">
    <property type="entry name" value="Hect_E3_ubiquitin_ligase"/>
</dbReference>
<dbReference type="InterPro" id="IPR050409">
    <property type="entry name" value="E3_ubiq-protein_ligase"/>
</dbReference>
<feature type="region of interest" description="Disordered" evidence="13">
    <location>
        <begin position="1942"/>
        <end position="2009"/>
    </location>
</feature>
<feature type="compositionally biased region" description="Polar residues" evidence="13">
    <location>
        <begin position="1983"/>
        <end position="1993"/>
    </location>
</feature>
<feature type="region of interest" description="Disordered" evidence="13">
    <location>
        <begin position="2402"/>
        <end position="2425"/>
    </location>
</feature>
<feature type="region of interest" description="Disordered" evidence="13">
    <location>
        <begin position="2032"/>
        <end position="2073"/>
    </location>
</feature>
<dbReference type="Pfam" id="PF00632">
    <property type="entry name" value="HECT"/>
    <property type="match status" value="1"/>
</dbReference>
<dbReference type="Gene3D" id="3.90.1750.10">
    <property type="entry name" value="Hect, E3 ligase catalytic domains"/>
    <property type="match status" value="1"/>
</dbReference>
<keyword evidence="6" id="KW-0808">Transferase</keyword>
<evidence type="ECO:0000256" key="11">
    <source>
        <dbReference type="ARBA" id="ARBA00076267"/>
    </source>
</evidence>
<evidence type="ECO:0000256" key="1">
    <source>
        <dbReference type="ARBA" id="ARBA00000885"/>
    </source>
</evidence>
<evidence type="ECO:0000256" key="12">
    <source>
        <dbReference type="PROSITE-ProRule" id="PRU00104"/>
    </source>
</evidence>
<dbReference type="Gene3D" id="3.30.2410.10">
    <property type="entry name" value="Hect, E3 ligase catalytic domain"/>
    <property type="match status" value="1"/>
</dbReference>
<dbReference type="Gene3D" id="1.25.10.10">
    <property type="entry name" value="Leucine-rich Repeat Variant"/>
    <property type="match status" value="1"/>
</dbReference>
<dbReference type="FunCoup" id="Q6CWS8">
    <property type="interactions" value="1163"/>
</dbReference>
<dbReference type="InterPro" id="IPR016024">
    <property type="entry name" value="ARM-type_fold"/>
</dbReference>
<dbReference type="eggNOG" id="KOG0939">
    <property type="taxonomic scope" value="Eukaryota"/>
</dbReference>
<evidence type="ECO:0000256" key="6">
    <source>
        <dbReference type="ARBA" id="ARBA00022679"/>
    </source>
</evidence>
<dbReference type="STRING" id="284590.Q6CWS8"/>
<dbReference type="SMART" id="SM00119">
    <property type="entry name" value="HECTc"/>
    <property type="match status" value="1"/>
</dbReference>
<keyword evidence="8" id="KW-0509">mRNA transport</keyword>
<dbReference type="Pfam" id="PF14377">
    <property type="entry name" value="UBM"/>
    <property type="match status" value="2"/>
</dbReference>
<comment type="catalytic activity">
    <reaction evidence="1">
        <text>S-ubiquitinyl-[E2 ubiquitin-conjugating enzyme]-L-cysteine + [acceptor protein]-L-lysine = [E2 ubiquitin-conjugating enzyme]-L-cysteine + N(6)-ubiquitinyl-[acceptor protein]-L-lysine.</text>
        <dbReference type="EC" id="2.3.2.26"/>
    </reaction>
</comment>
<evidence type="ECO:0000256" key="8">
    <source>
        <dbReference type="ARBA" id="ARBA00022816"/>
    </source>
</evidence>
<dbReference type="GO" id="GO:0061630">
    <property type="term" value="F:ubiquitin protein ligase activity"/>
    <property type="evidence" value="ECO:0007669"/>
    <property type="project" value="UniProtKB-EC"/>
</dbReference>
<dbReference type="FunFam" id="3.90.1750.10:FF:000003">
    <property type="entry name" value="E3 ubiquitin-protein ligase UPL1"/>
    <property type="match status" value="1"/>
</dbReference>
<dbReference type="InterPro" id="IPR025527">
    <property type="entry name" value="HUWE1/Rev1_UBM"/>
</dbReference>
<dbReference type="InterPro" id="IPR011989">
    <property type="entry name" value="ARM-like"/>
</dbReference>
<evidence type="ECO:0000256" key="9">
    <source>
        <dbReference type="ARBA" id="ARBA00023242"/>
    </source>
</evidence>
<evidence type="ECO:0000256" key="13">
    <source>
        <dbReference type="SAM" id="MobiDB-lite"/>
    </source>
</evidence>
<evidence type="ECO:0000313" key="16">
    <source>
        <dbReference type="Proteomes" id="UP000000598"/>
    </source>
</evidence>
<evidence type="ECO:0000313" key="15">
    <source>
        <dbReference type="EMBL" id="CAH02004.1"/>
    </source>
</evidence>
<dbReference type="HOGENOM" id="CLU_000215_0_1_1"/>
<feature type="active site" description="Glycyl thioester intermediate" evidence="12">
    <location>
        <position position="3209"/>
    </location>
</feature>
<dbReference type="GO" id="GO:0000209">
    <property type="term" value="P:protein polyubiquitination"/>
    <property type="evidence" value="ECO:0007669"/>
    <property type="project" value="TreeGrafter"/>
</dbReference>
<dbReference type="Proteomes" id="UP000000598">
    <property type="component" value="Chromosome B"/>
</dbReference>
<evidence type="ECO:0000256" key="7">
    <source>
        <dbReference type="ARBA" id="ARBA00022786"/>
    </source>
</evidence>
<feature type="region of interest" description="Disordered" evidence="13">
    <location>
        <begin position="1882"/>
        <end position="1922"/>
    </location>
</feature>
<dbReference type="InterPro" id="IPR010314">
    <property type="entry name" value="E3_Ub_ligase_DUF913"/>
</dbReference>
<feature type="compositionally biased region" description="Acidic residues" evidence="13">
    <location>
        <begin position="1882"/>
        <end position="1898"/>
    </location>
</feature>
<comment type="subcellular location">
    <subcellularLocation>
        <location evidence="2">Nucleus</location>
    </subcellularLocation>
</comment>
<comment type="similarity">
    <text evidence="10">Belongs to the UPL family. TOM1/PTR1 subfamily.</text>
</comment>
<dbReference type="Pfam" id="PF06012">
    <property type="entry name" value="DUF908"/>
    <property type="match status" value="1"/>
</dbReference>
<dbReference type="PANTHER" id="PTHR11254:SF67">
    <property type="entry name" value="E3 UBIQUITIN-PROTEIN LIGASE HUWE1"/>
    <property type="match status" value="1"/>
</dbReference>
<dbReference type="KEGG" id="kla:KLLA0_B01804g"/>
<gene>
    <name evidence="15" type="ORF">KLLA0_B01804g</name>
</gene>
<keyword evidence="16" id="KW-1185">Reference proteome</keyword>
<dbReference type="InParanoid" id="Q6CWS8"/>
<evidence type="ECO:0000256" key="4">
    <source>
        <dbReference type="ARBA" id="ARBA00012485"/>
    </source>
</evidence>
<sequence>MAVLTKAEKLRKEENAKSFKPLINDLINCDGTDFIKKLKDIKEWDRSRDDLYIWIPVLDRIDEILSNVLKKYSYDTTDWKKNGCKLELMNTTDEDEVWEYLAFTTRLLNNTMNRGIYNSLEVMNSLLNCPNFRIKLGAARVIATIGERNVVSRNIFDNKSIMGTDEMKDKSLELALCLPSSTTDDKMEHFALVDLFFDKKQYPSKLGSIEYKYFTKSNKRTNKDTVKSPCKQNYTHSHKMHNFKLSKDELKSLTLQQIFDRGMLELPREEWFKFSLRATVAKAFSDDSFENMQLRNQIIQTKFNAIAIINVIFHPAQVSSRFFEIDPYAFNSLSEFLSLSETKVPRDIRMDALFALECISLKHIWCSDIVRNLGGNMSHGLLFQILKYISKLITENNLTEIDEEYNVRLFYLISNLADVRVLQESLLNAGLVPSILDIISVSTNDFKRTKTSATHLLEVLMSNDSIDPFINNNGLNILIETLKKEVQFALEHPEYGTPPKYSVIFYSISFRQIAFIRSLLKLVLKLLSCDSGNRTRNLIDSPILGALNSILRNKPVFGYTLLSHVLDIIQTVINVEPTIYQVLVESEIIPFIMENFEQFVCPSTELLKILPEVISALCLHADGLKQVRERNLIKYVFQIPPKLEYAKIMNGEEEAINLGSSLDELARHYPDLKEDIADNFVQLVDIIPSVVHFDHPYLYKSTVGDNNFYLSADEEVIDNEQNSKEIASWEVQEYSAILETFSGVFFGMMENVSWVPLLSKKIDPKKLFSVIIPERPAYDYIDSQCFLNFTDALKTFDDEDSKYALPTLLALLKYTLDDLSDFINYDQDKSYVLSLDPDTVENTLRKVNILQVIVSTITSVYIDRFSLFPERVHQILEYFDENGFSLIHLLRTTFERCALEEYYIRGCLPIIVSEQTRPATSPETPSLLLYKGAKAENDVKTDNTAAKFKNTLQNRFLFHTTQSCISIIFRAILRLSHQRKMTLASADLSIELRIFNEVAKSFVDMLSNENLQNKLGHLVVLLNLTSFSFTYVVANSRTLDTFNTIPILLFYQLGGFQVYKNWCLLLAKKCLDIPDVSSVESIAFLKDDQDVLISHGIVATLSFMNKALQLQTMEMIRSTKDYYPNDDISYNITSGVIVTIKILVLGMVKEIFEIDELFSSDRRRFPYPVFKQLLNMIKNIYSSADEVEDSDFSLYELRWDLVPPSQCKINMLKSCGMSEEVARGYLEEQSDDLPMLVKPDVFSENEWEKYKAARASGEWKTDLQLLPPPYENYSTKGDLCEFRASFYRNGFEQKVLSIVQNYPKLINAVSKMFLEIYDELEFPHVSMLEDLLSIMNSTKIEKASQLAPIVHLFGIFLNEEKIYNQSKTVIHKFITFLLENLAPQYVNHPWFFKALYAYEIILSRSMFPDYEEVPTDFKMPEIPTVDVQHLSSKDKETIFNVLIRVPEISDFYSSLAISRILILYAANEKYAREIVQSGIIPKLLKVIGAHQKSDKINYLESSLLLLCRRCFETKEVVTSLIKYELNRAFTTRAIGDMKEKSRDLTLLIAEKANIIMRDPEIFVTELCKTGRMVDFSSSHELSSFLMKRVPEENNERIDIVPSADVIFNKRTSIVDLLLSQLMAAYKKDWLTEPATPKEDEKKSKKKQRLEVKASKNPICAYMIFLLKVLMELLSSYNHSKYEFMTFNKRGIYSESPAPRTTALNFFIHQLLDYKTQDGDVYAAKRRETIGKLATCVLTCFVSSVQDERVDKPDPKAPNPDMTFIRKFTLESISKAMKDLNSTKFLESNVGKYHGWFNLIHRLLVTDNWVNHLLDGKKLNADRYEICKLMLELRIPETITECLSTLDLNVPFSKKVFNAAVDPLNSITEIRNDYSDFFKLENNEEEDDVDEESDKDDVPDMFRNSALGMYDIEDIEDDEDDDSLIGDEDVAFVQDNDDIEIVFSDEEDEQDSISESDSSESDDSSSDGAEESSGDEDMDVHMAYNSSDESMSVNDNEEDASEHDSYYSESSPMFVEIDEPAYGSDLEIDLDDSELSSDWESGLSELDDTDYNSDDSQQEEDSYNPSRARNVGNNTWVTSDGVELYDDSDGEGRGIYRGVQHVTNDELIFRIDHRSMSSNRRGRHHNRTAIAPSIISLGGESDRSRNMLTNPLGPHGMEEVEDIITNNQLEDTPARRFGSGITGFWLAESLMDNKSVEGIIVKKTTERWGDIFEMFYENKGFLGNILPEIVSRVIKRSSELWCQRQLEYKAQKMEENSVADRTRKRNLDEMAMAEDEAENASSREVSDVVHESDNESEVATDNHEPVYVIIDGNEVDIGGTDIDPEFINALPEDMRAEVLAQHISERRAEAQQQNINSREINDEFLDSVPANIREEIIAGENVTRRFSHLLSNRRVDEFDGDLSRDDHDLDSDQSVQGNTQPKSKRVHFDPLVDRSGIATIIKSLFIPQPYLSRESYHELFFKLCSSKQNRSDIMNFLLLILTEGIADQFSLEKVFNLISNKANSSSDHKNIVYQLPPDCTPLIVANQCIEVLQFMIDSDARLRYFFVTEHDNLIINKPYVKTKKDIFSKNMKWPINALFSLFNQKLVTDETVLMDLLTDILESCSKPITSLVKKKNASNSKRNFEIPVIEKKHLELIVSVIKLDSCNTKIFKQTLNLMTNLFSIKDTQEIFTSELRTLAMSTISQLIADLNELCLQLPNVKSGTEINSEIIQKFTAPSSEQSKLLKVVTAVDYIYSHQKEGDTESSRKLVALFNEMKLGAVWVALSKCLSAFEEKSPVSTSATILLPTIESLMVVCKNSKVREVAAGQLKYTEKSYDFETIPVEDLFFEFTDLHKKLLNEMIRATPQLMSGPFQLLVKNPKILDFDNKRHFFMAKLRQNTTTRQKLSITVLRDQVFLDSYRALFFKSNDEIKNCKLDITFKGEAGVDEGGVTREWYQVLSRQMFNPDYALFIPVGTDNTKFRPNRTSGINPEHLSFFKFVGMIIGKAISDNCFLDCHFSREVYKNILGKPVSLKDMESLDLEYYKSLNWMLENDITYVIDETFSVDTDDYGEHKTIDLIPNGRNIPVTEENKKEYVQKIVEYKLQESVKDHMQNLLQGFYAVIDKDLISIFDEQELELLISGLPDIDVDDWKNNTTYVNYTPTCKQINYFWRAVRSFDKEERAKLLQFVTGTSKLPLNGFKDLSGINGDSKFSIHRDYGSTERLPSSHTCFNQLDLPAYDSYEQLRGSLLLAINEGHEGFGLA</sequence>
<dbReference type="EC" id="2.3.2.26" evidence="4"/>
<dbReference type="InterPro" id="IPR000569">
    <property type="entry name" value="HECT_dom"/>
</dbReference>
<evidence type="ECO:0000256" key="3">
    <source>
        <dbReference type="ARBA" id="ARBA00004906"/>
    </source>
</evidence>
<dbReference type="PaxDb" id="284590-Q6CWS8"/>
<dbReference type="OMA" id="DCHFSRE"/>
<dbReference type="PROSITE" id="PS50237">
    <property type="entry name" value="HECT"/>
    <property type="match status" value="1"/>
</dbReference>
<feature type="compositionally biased region" description="Acidic residues" evidence="13">
    <location>
        <begin position="1942"/>
        <end position="1977"/>
    </location>
</feature>
<feature type="compositionally biased region" description="Acidic residues" evidence="13">
    <location>
        <begin position="2044"/>
        <end position="2061"/>
    </location>
</feature>
<organism evidence="15 16">
    <name type="scientific">Kluyveromyces lactis (strain ATCC 8585 / CBS 2359 / DSM 70799 / NBRC 1267 / NRRL Y-1140 / WM37)</name>
    <name type="common">Yeast</name>
    <name type="synonym">Candida sphaerica</name>
    <dbReference type="NCBI Taxonomy" id="284590"/>
    <lineage>
        <taxon>Eukaryota</taxon>
        <taxon>Fungi</taxon>
        <taxon>Dikarya</taxon>
        <taxon>Ascomycota</taxon>
        <taxon>Saccharomycotina</taxon>
        <taxon>Saccharomycetes</taxon>
        <taxon>Saccharomycetales</taxon>
        <taxon>Saccharomycetaceae</taxon>
        <taxon>Kluyveromyces</taxon>
    </lineage>
</organism>
<keyword evidence="9" id="KW-0539">Nucleus</keyword>
<keyword evidence="5" id="KW-0813">Transport</keyword>
<dbReference type="EMBL" id="CR382122">
    <property type="protein sequence ID" value="CAH02004.1"/>
    <property type="molecule type" value="Genomic_DNA"/>
</dbReference>
<evidence type="ECO:0000259" key="14">
    <source>
        <dbReference type="PROSITE" id="PS50237"/>
    </source>
</evidence>
<reference evidence="15 16" key="1">
    <citation type="journal article" date="2004" name="Nature">
        <title>Genome evolution in yeasts.</title>
        <authorList>
            <consortium name="Genolevures"/>
            <person name="Dujon B."/>
            <person name="Sherman D."/>
            <person name="Fischer G."/>
            <person name="Durrens P."/>
            <person name="Casaregola S."/>
            <person name="Lafontaine I."/>
            <person name="de Montigny J."/>
            <person name="Marck C."/>
            <person name="Neuveglise C."/>
            <person name="Talla E."/>
            <person name="Goffard N."/>
            <person name="Frangeul L."/>
            <person name="Aigle M."/>
            <person name="Anthouard V."/>
            <person name="Babour A."/>
            <person name="Barbe V."/>
            <person name="Barnay S."/>
            <person name="Blanchin S."/>
            <person name="Beckerich J.M."/>
            <person name="Beyne E."/>
            <person name="Bleykasten C."/>
            <person name="Boisrame A."/>
            <person name="Boyer J."/>
            <person name="Cattolico L."/>
            <person name="Confanioleri F."/>
            <person name="de Daruvar A."/>
            <person name="Despons L."/>
            <person name="Fabre E."/>
            <person name="Fairhead C."/>
            <person name="Ferry-Dumazet H."/>
            <person name="Groppi A."/>
            <person name="Hantraye F."/>
            <person name="Hennequin C."/>
            <person name="Jauniaux N."/>
            <person name="Joyet P."/>
            <person name="Kachouri R."/>
            <person name="Kerrest A."/>
            <person name="Koszul R."/>
            <person name="Lemaire M."/>
            <person name="Lesur I."/>
            <person name="Ma L."/>
            <person name="Muller H."/>
            <person name="Nicaud J.M."/>
            <person name="Nikolski M."/>
            <person name="Oztas S."/>
            <person name="Ozier-Kalogeropoulos O."/>
            <person name="Pellenz S."/>
            <person name="Potier S."/>
            <person name="Richard G.F."/>
            <person name="Straub M.L."/>
            <person name="Suleau A."/>
            <person name="Swennene D."/>
            <person name="Tekaia F."/>
            <person name="Wesolowski-Louvel M."/>
            <person name="Westhof E."/>
            <person name="Wirth B."/>
            <person name="Zeniou-Meyer M."/>
            <person name="Zivanovic I."/>
            <person name="Bolotin-Fukuhara M."/>
            <person name="Thierry A."/>
            <person name="Bouchier C."/>
            <person name="Caudron B."/>
            <person name="Scarpelli C."/>
            <person name="Gaillardin C."/>
            <person name="Weissenbach J."/>
            <person name="Wincker P."/>
            <person name="Souciet J.L."/>
        </authorList>
    </citation>
    <scope>NUCLEOTIDE SEQUENCE [LARGE SCALE GENOMIC DNA]</scope>
    <source>
        <strain evidence="16">ATCC 8585 / CBS 2359 / DSM 70799 / NBRC 1267 / NRRL Y-1140 / WM37</strain>
    </source>
</reference>
<dbReference type="GO" id="GO:0005634">
    <property type="term" value="C:nucleus"/>
    <property type="evidence" value="ECO:0007669"/>
    <property type="project" value="UniProtKB-SubCell"/>
</dbReference>
<evidence type="ECO:0000256" key="10">
    <source>
        <dbReference type="ARBA" id="ARBA00034494"/>
    </source>
</evidence>
<accession>Q6CWS8</accession>
<dbReference type="SUPFAM" id="SSF48371">
    <property type="entry name" value="ARM repeat"/>
    <property type="match status" value="1"/>
</dbReference>
<feature type="compositionally biased region" description="Polar residues" evidence="13">
    <location>
        <begin position="2062"/>
        <end position="2073"/>
    </location>
</feature>